<reference evidence="2 3" key="1">
    <citation type="journal article" date="2023" name="BMC Biol.">
        <title>The compact genome of the sponge Oopsacas minuta (Hexactinellida) is lacking key metazoan core genes.</title>
        <authorList>
            <person name="Santini S."/>
            <person name="Schenkelaars Q."/>
            <person name="Jourda C."/>
            <person name="Duchesne M."/>
            <person name="Belahbib H."/>
            <person name="Rocher C."/>
            <person name="Selva M."/>
            <person name="Riesgo A."/>
            <person name="Vervoort M."/>
            <person name="Leys S.P."/>
            <person name="Kodjabachian L."/>
            <person name="Le Bivic A."/>
            <person name="Borchiellini C."/>
            <person name="Claverie J.M."/>
            <person name="Renard E."/>
        </authorList>
    </citation>
    <scope>NUCLEOTIDE SEQUENCE [LARGE SCALE GENOMIC DNA]</scope>
    <source>
        <strain evidence="2">SPO-2</strain>
    </source>
</reference>
<dbReference type="Proteomes" id="UP001165289">
    <property type="component" value="Unassembled WGS sequence"/>
</dbReference>
<accession>A0AAV7JER6</accession>
<feature type="region of interest" description="Disordered" evidence="1">
    <location>
        <begin position="133"/>
        <end position="153"/>
    </location>
</feature>
<gene>
    <name evidence="2" type="ORF">LOD99_8838</name>
</gene>
<evidence type="ECO:0000256" key="1">
    <source>
        <dbReference type="SAM" id="MobiDB-lite"/>
    </source>
</evidence>
<evidence type="ECO:0000313" key="2">
    <source>
        <dbReference type="EMBL" id="KAI6647183.1"/>
    </source>
</evidence>
<dbReference type="AlphaFoldDB" id="A0AAV7JER6"/>
<evidence type="ECO:0000313" key="3">
    <source>
        <dbReference type="Proteomes" id="UP001165289"/>
    </source>
</evidence>
<keyword evidence="3" id="KW-1185">Reference proteome</keyword>
<proteinExistence type="predicted"/>
<name>A0AAV7JER6_9METZ</name>
<dbReference type="PANTHER" id="PTHR45749:SF23">
    <property type="entry name" value="ZINC FINGER MYM-TYPE PROTEIN 1-LIKE"/>
    <property type="match status" value="1"/>
</dbReference>
<sequence length="333" mass="37982">MHPIHKSGATKRKERHLREEQQIQETSKLPKLDTFFNLQSQSQESPAEGYELLLQHPLLYLLAIHLNKGYHQYCSKSFFTRIHPLTGEFTELIWHCYSPSRGKVFCFACKLLSPTTSLFTQGFNDWKHADERISSHENSQQHREAMGSPVERERRSHWVSKNGNYLGVMEVLSNYDSFLDQHITMFVNKGRGHTSYLSSTICEELISLMGSKVLDTITKELKSAKFYSVSADSTSDVTHSDQLTFIVLCVLPTGPKEIFLKFLPTGPKEIFLKFLPTGPKEIFLKFLPTIGHTGQVIAEMILSFLEEYGIDINNCRGQTYDDASNMSGKYIGV</sequence>
<dbReference type="EMBL" id="JAKMXF010000344">
    <property type="protein sequence ID" value="KAI6647183.1"/>
    <property type="molecule type" value="Genomic_DNA"/>
</dbReference>
<organism evidence="2 3">
    <name type="scientific">Oopsacas minuta</name>
    <dbReference type="NCBI Taxonomy" id="111878"/>
    <lineage>
        <taxon>Eukaryota</taxon>
        <taxon>Metazoa</taxon>
        <taxon>Porifera</taxon>
        <taxon>Hexactinellida</taxon>
        <taxon>Hexasterophora</taxon>
        <taxon>Lyssacinosida</taxon>
        <taxon>Leucopsacidae</taxon>
        <taxon>Oopsacas</taxon>
    </lineage>
</organism>
<protein>
    <submittedName>
        <fullName evidence="2">Zinc finger MYM-type protein 1-like</fullName>
    </submittedName>
</protein>
<dbReference type="PANTHER" id="PTHR45749">
    <property type="match status" value="1"/>
</dbReference>
<comment type="caution">
    <text evidence="2">The sequence shown here is derived from an EMBL/GenBank/DDBJ whole genome shotgun (WGS) entry which is preliminary data.</text>
</comment>